<organism evidence="2 3">
    <name type="scientific">Paralysiella testudinis</name>
    <dbReference type="NCBI Taxonomy" id="2809020"/>
    <lineage>
        <taxon>Bacteria</taxon>
        <taxon>Pseudomonadati</taxon>
        <taxon>Pseudomonadota</taxon>
        <taxon>Betaproteobacteria</taxon>
        <taxon>Neisseriales</taxon>
        <taxon>Neisseriaceae</taxon>
        <taxon>Paralysiella</taxon>
    </lineage>
</organism>
<accession>A0A892ZM45</accession>
<dbReference type="KEGG" id="ptes:JQU52_00440"/>
<dbReference type="EMBL" id="CP069798">
    <property type="protein sequence ID" value="QRQ81949.1"/>
    <property type="molecule type" value="Genomic_DNA"/>
</dbReference>
<dbReference type="Proteomes" id="UP000653156">
    <property type="component" value="Chromosome"/>
</dbReference>
<keyword evidence="1" id="KW-0175">Coiled coil</keyword>
<sequence length="110" mass="12727">MNNQLQQLETSVTALVAQFKTLMGEKQALADDGQRLREQQQRLLQEFDADKTALVQQYELQILNLEQSLQQVIDALRLENEQYRQMLQQSAQDINTLLRRLPADSVQEVA</sequence>
<feature type="coiled-coil region" evidence="1">
    <location>
        <begin position="26"/>
        <end position="100"/>
    </location>
</feature>
<gene>
    <name evidence="2" type="ORF">JQU52_00440</name>
</gene>
<reference evidence="2" key="1">
    <citation type="submission" date="2021-02" db="EMBL/GenBank/DDBJ databases">
        <title>Neisseriaceae sp. 26B isolated from the cloaca of a Common Toad-headed Turtle (Mesoclemmys nasuta).</title>
        <authorList>
            <person name="Spergser J."/>
            <person name="Busse H.-J."/>
        </authorList>
    </citation>
    <scope>NUCLEOTIDE SEQUENCE</scope>
    <source>
        <strain evidence="2">26B</strain>
    </source>
</reference>
<evidence type="ECO:0000313" key="3">
    <source>
        <dbReference type="Proteomes" id="UP000653156"/>
    </source>
</evidence>
<dbReference type="RefSeq" id="WP_230339247.1">
    <property type="nucleotide sequence ID" value="NZ_CP069798.1"/>
</dbReference>
<dbReference type="AlphaFoldDB" id="A0A892ZM45"/>
<protein>
    <submittedName>
        <fullName evidence="2">Uncharacterized protein</fullName>
    </submittedName>
</protein>
<keyword evidence="3" id="KW-1185">Reference proteome</keyword>
<evidence type="ECO:0000256" key="1">
    <source>
        <dbReference type="SAM" id="Coils"/>
    </source>
</evidence>
<proteinExistence type="predicted"/>
<name>A0A892ZM45_9NEIS</name>
<evidence type="ECO:0000313" key="2">
    <source>
        <dbReference type="EMBL" id="QRQ81949.1"/>
    </source>
</evidence>